<feature type="transmembrane region" description="Helical" evidence="7">
    <location>
        <begin position="331"/>
        <end position="357"/>
    </location>
</feature>
<keyword evidence="5 7" id="KW-0472">Membrane</keyword>
<dbReference type="PANTHER" id="PTHR17920:SF22">
    <property type="entry name" value="DUF726 DOMAIN PROTEIN (AFU_ORTHOLOGUE AFUA_2G12860)"/>
    <property type="match status" value="1"/>
</dbReference>
<evidence type="ECO:0008006" key="10">
    <source>
        <dbReference type="Google" id="ProtNLM"/>
    </source>
</evidence>
<feature type="region of interest" description="Disordered" evidence="6">
    <location>
        <begin position="652"/>
        <end position="708"/>
    </location>
</feature>
<name>A0AAN7TH89_9PEZI</name>
<evidence type="ECO:0000256" key="2">
    <source>
        <dbReference type="ARBA" id="ARBA00009824"/>
    </source>
</evidence>
<feature type="region of interest" description="Disordered" evidence="6">
    <location>
        <begin position="805"/>
        <end position="828"/>
    </location>
</feature>
<feature type="region of interest" description="Disordered" evidence="6">
    <location>
        <begin position="160"/>
        <end position="193"/>
    </location>
</feature>
<comment type="similarity">
    <text evidence="2">Belongs to the TMCO4 family.</text>
</comment>
<feature type="compositionally biased region" description="Basic and acidic residues" evidence="6">
    <location>
        <begin position="693"/>
        <end position="702"/>
    </location>
</feature>
<feature type="compositionally biased region" description="Basic and acidic residues" evidence="6">
    <location>
        <begin position="652"/>
        <end position="670"/>
    </location>
</feature>
<organism evidence="8 9">
    <name type="scientific">Meristemomyces frigidus</name>
    <dbReference type="NCBI Taxonomy" id="1508187"/>
    <lineage>
        <taxon>Eukaryota</taxon>
        <taxon>Fungi</taxon>
        <taxon>Dikarya</taxon>
        <taxon>Ascomycota</taxon>
        <taxon>Pezizomycotina</taxon>
        <taxon>Dothideomycetes</taxon>
        <taxon>Dothideomycetidae</taxon>
        <taxon>Mycosphaerellales</taxon>
        <taxon>Teratosphaeriaceae</taxon>
        <taxon>Meristemomyces</taxon>
    </lineage>
</organism>
<feature type="compositionally biased region" description="Basic and acidic residues" evidence="6">
    <location>
        <begin position="818"/>
        <end position="828"/>
    </location>
</feature>
<feature type="compositionally biased region" description="Basic and acidic residues" evidence="6">
    <location>
        <begin position="160"/>
        <end position="171"/>
    </location>
</feature>
<evidence type="ECO:0000256" key="7">
    <source>
        <dbReference type="SAM" id="Phobius"/>
    </source>
</evidence>
<evidence type="ECO:0000256" key="4">
    <source>
        <dbReference type="ARBA" id="ARBA00022989"/>
    </source>
</evidence>
<dbReference type="InterPro" id="IPR007941">
    <property type="entry name" value="DUF726"/>
</dbReference>
<dbReference type="SUPFAM" id="SSF53474">
    <property type="entry name" value="alpha/beta-Hydrolases"/>
    <property type="match status" value="1"/>
</dbReference>
<keyword evidence="3 7" id="KW-0812">Transmembrane</keyword>
<feature type="compositionally biased region" description="Low complexity" evidence="6">
    <location>
        <begin position="671"/>
        <end position="682"/>
    </location>
</feature>
<dbReference type="PANTHER" id="PTHR17920">
    <property type="entry name" value="TRANSMEMBRANE AND COILED-COIL DOMAIN-CONTAINING PROTEIN 4 TMCO4"/>
    <property type="match status" value="1"/>
</dbReference>
<dbReference type="Gene3D" id="3.40.50.1820">
    <property type="entry name" value="alpha/beta hydrolase"/>
    <property type="match status" value="1"/>
</dbReference>
<reference evidence="8" key="1">
    <citation type="submission" date="2023-08" db="EMBL/GenBank/DDBJ databases">
        <title>Black Yeasts Isolated from many extreme environments.</title>
        <authorList>
            <person name="Coleine C."/>
            <person name="Stajich J.E."/>
            <person name="Selbmann L."/>
        </authorList>
    </citation>
    <scope>NUCLEOTIDE SEQUENCE</scope>
    <source>
        <strain evidence="8">CCFEE 5401</strain>
    </source>
</reference>
<evidence type="ECO:0000256" key="3">
    <source>
        <dbReference type="ARBA" id="ARBA00022692"/>
    </source>
</evidence>
<feature type="transmembrane region" description="Helical" evidence="7">
    <location>
        <begin position="296"/>
        <end position="319"/>
    </location>
</feature>
<dbReference type="GO" id="GO:0016020">
    <property type="term" value="C:membrane"/>
    <property type="evidence" value="ECO:0007669"/>
    <property type="project" value="UniProtKB-SubCell"/>
</dbReference>
<dbReference type="AlphaFoldDB" id="A0AAN7TH89"/>
<keyword evidence="4 7" id="KW-1133">Transmembrane helix</keyword>
<dbReference type="Pfam" id="PF05277">
    <property type="entry name" value="DUF726"/>
    <property type="match status" value="1"/>
</dbReference>
<evidence type="ECO:0000256" key="6">
    <source>
        <dbReference type="SAM" id="MobiDB-lite"/>
    </source>
</evidence>
<evidence type="ECO:0000313" key="9">
    <source>
        <dbReference type="Proteomes" id="UP001310890"/>
    </source>
</evidence>
<evidence type="ECO:0000256" key="1">
    <source>
        <dbReference type="ARBA" id="ARBA00004141"/>
    </source>
</evidence>
<protein>
    <recommendedName>
        <fullName evidence="10">DUF726-domain-containing protein</fullName>
    </recommendedName>
</protein>
<feature type="region of interest" description="Disordered" evidence="6">
    <location>
        <begin position="109"/>
        <end position="129"/>
    </location>
</feature>
<gene>
    <name evidence="8" type="ORF">LTR62_007903</name>
</gene>
<sequence length="828" mass="89642">MASLFSKATRAFSSGSPAEQVKQGDEEGDSLITILKTDDDRSALTILVADCTEFMRQNIIDIFEAKQTGKSDDLVATPLTGDQALTNLDVDPGTVDVAAQDKAKKDLAQRQEKMRKELEQREKELSGPRMQELKSAALHFFDAWRTSVITRVGEIVNSKETAKQQKQHADPKPMYPERQTGRVRHHQQPQYDPSVDDMMKKLYLPVKNPLTKLPEAQRALILHSVLLLLLSLEHYQSHSRTLLLYVSTSLELDVSILAQDESKIARGLLTAADNLKADEETKKKAEANQDSRKWKVGLATVAGAALIGVTGGLAAPLLAAGVGSMMGGLGLGATAAAGYLGTLAGSTVIVGGLFGAYGGRMTGKMMDQYAREVEDFGFVPVRDQHKPRKIEKEYRRLRVAIGISGWLSNKDEVVAPWKVIGTEMETFALRFELEALMNLGNSMSTMVTSAAWGYAKSEIIKRTVFASLMAGLWPLALLKVSRVIDNPWSVASYRAQKAGEVLADALINKAQGERPVTLIGYSLGAKVIYVCLQILAERKAFGLVESAIMIGTPSPSTAADWRQVRSVVSGRVVNTYSTKDYILAFLYRSSSIQYGVAGLQAIENVKGVENVDVSDLVTGHNSYRFLTGTILQRIGFEDVDASVLAKEQQELKAEEAKEEKELQASEKAEQAKAPPAKALQQSKLDEAPAAVKDALHDSKSEAPEVSDQYVKELESEIERKNQQSYISWAQEGMVSAGSTAAVAYEKAKAQWALRRQGTAGNAAAGTAAQADTARKDINHAAGDAGVEAPAVGTAAYQGMKARSLARKEVGSGAPTHVPMDDSTKAKVA</sequence>
<comment type="caution">
    <text evidence="8">The sequence shown here is derived from an EMBL/GenBank/DDBJ whole genome shotgun (WGS) entry which is preliminary data.</text>
</comment>
<comment type="subcellular location">
    <subcellularLocation>
        <location evidence="1">Membrane</location>
        <topology evidence="1">Multi-pass membrane protein</topology>
    </subcellularLocation>
</comment>
<dbReference type="EMBL" id="JAVRRL010000008">
    <property type="protein sequence ID" value="KAK5116356.1"/>
    <property type="molecule type" value="Genomic_DNA"/>
</dbReference>
<feature type="compositionally biased region" description="Basic and acidic residues" evidence="6">
    <location>
        <begin position="109"/>
        <end position="126"/>
    </location>
</feature>
<proteinExistence type="inferred from homology"/>
<accession>A0AAN7TH89</accession>
<evidence type="ECO:0000256" key="5">
    <source>
        <dbReference type="ARBA" id="ARBA00023136"/>
    </source>
</evidence>
<dbReference type="InterPro" id="IPR029058">
    <property type="entry name" value="AB_hydrolase_fold"/>
</dbReference>
<evidence type="ECO:0000313" key="8">
    <source>
        <dbReference type="EMBL" id="KAK5116356.1"/>
    </source>
</evidence>
<dbReference type="Proteomes" id="UP001310890">
    <property type="component" value="Unassembled WGS sequence"/>
</dbReference>